<feature type="coiled-coil region" evidence="1">
    <location>
        <begin position="22"/>
        <end position="57"/>
    </location>
</feature>
<comment type="caution">
    <text evidence="2">The sequence shown here is derived from an EMBL/GenBank/DDBJ whole genome shotgun (WGS) entry which is preliminary data.</text>
</comment>
<gene>
    <name evidence="2" type="ORF">COT82_02145</name>
</gene>
<accession>A0A2M6WUY0</accession>
<protein>
    <submittedName>
        <fullName evidence="2">Uncharacterized protein</fullName>
    </submittedName>
</protein>
<organism evidence="2 3">
    <name type="scientific">Candidatus Campbellbacteria bacterium CG10_big_fil_rev_8_21_14_0_10_35_52</name>
    <dbReference type="NCBI Taxonomy" id="1974527"/>
    <lineage>
        <taxon>Bacteria</taxon>
        <taxon>Candidatus Campbelliibacteriota</taxon>
    </lineage>
</organism>
<dbReference type="AlphaFoldDB" id="A0A2M6WUY0"/>
<evidence type="ECO:0000256" key="1">
    <source>
        <dbReference type="SAM" id="Coils"/>
    </source>
</evidence>
<proteinExistence type="predicted"/>
<name>A0A2M6WUY0_9BACT</name>
<feature type="non-terminal residue" evidence="2">
    <location>
        <position position="1"/>
    </location>
</feature>
<sequence length="107" mass="12671">QLKNEALVIWKHIQEQKKENYKSSLSLIIEEKEKEKSRQEERELKNLLRLKDALELTKDFVDSGGVQERDNLLVVGYDYYRGELAPVWADFSQELSKLKSFEALKRE</sequence>
<keyword evidence="1" id="KW-0175">Coiled coil</keyword>
<evidence type="ECO:0000313" key="2">
    <source>
        <dbReference type="EMBL" id="PIT96619.1"/>
    </source>
</evidence>
<dbReference type="Proteomes" id="UP000230481">
    <property type="component" value="Unassembled WGS sequence"/>
</dbReference>
<evidence type="ECO:0000313" key="3">
    <source>
        <dbReference type="Proteomes" id="UP000230481"/>
    </source>
</evidence>
<dbReference type="EMBL" id="PFAA01000040">
    <property type="protein sequence ID" value="PIT96619.1"/>
    <property type="molecule type" value="Genomic_DNA"/>
</dbReference>
<reference evidence="3" key="1">
    <citation type="submission" date="2017-09" db="EMBL/GenBank/DDBJ databases">
        <title>Depth-based differentiation of microbial function through sediment-hosted aquifers and enrichment of novel symbionts in the deep terrestrial subsurface.</title>
        <authorList>
            <person name="Probst A.J."/>
            <person name="Ladd B."/>
            <person name="Jarett J.K."/>
            <person name="Geller-Mcgrath D.E."/>
            <person name="Sieber C.M.K."/>
            <person name="Emerson J.B."/>
            <person name="Anantharaman K."/>
            <person name="Thomas B.C."/>
            <person name="Malmstrom R."/>
            <person name="Stieglmeier M."/>
            <person name="Klingl A."/>
            <person name="Woyke T."/>
            <person name="Ryan C.M."/>
            <person name="Banfield J.F."/>
        </authorList>
    </citation>
    <scope>NUCLEOTIDE SEQUENCE [LARGE SCALE GENOMIC DNA]</scope>
</reference>